<keyword evidence="2" id="KW-1185">Reference proteome</keyword>
<protein>
    <submittedName>
        <fullName evidence="1">Uncharacterized protein</fullName>
    </submittedName>
</protein>
<dbReference type="Proteomes" id="UP000554482">
    <property type="component" value="Unassembled WGS sequence"/>
</dbReference>
<evidence type="ECO:0000313" key="2">
    <source>
        <dbReference type="Proteomes" id="UP000554482"/>
    </source>
</evidence>
<accession>A0A7J6W5F3</accession>
<dbReference type="AlphaFoldDB" id="A0A7J6W5F3"/>
<evidence type="ECO:0000313" key="1">
    <source>
        <dbReference type="EMBL" id="KAF5192586.1"/>
    </source>
</evidence>
<organism evidence="1 2">
    <name type="scientific">Thalictrum thalictroides</name>
    <name type="common">Rue-anemone</name>
    <name type="synonym">Anemone thalictroides</name>
    <dbReference type="NCBI Taxonomy" id="46969"/>
    <lineage>
        <taxon>Eukaryota</taxon>
        <taxon>Viridiplantae</taxon>
        <taxon>Streptophyta</taxon>
        <taxon>Embryophyta</taxon>
        <taxon>Tracheophyta</taxon>
        <taxon>Spermatophyta</taxon>
        <taxon>Magnoliopsida</taxon>
        <taxon>Ranunculales</taxon>
        <taxon>Ranunculaceae</taxon>
        <taxon>Thalictroideae</taxon>
        <taxon>Thalictrum</taxon>
    </lineage>
</organism>
<name>A0A7J6W5F3_THATH</name>
<proteinExistence type="predicted"/>
<comment type="caution">
    <text evidence="1">The sequence shown here is derived from an EMBL/GenBank/DDBJ whole genome shotgun (WGS) entry which is preliminary data.</text>
</comment>
<sequence>MVLRRTILIEMVLTSRIFKDVKIIITYDKIILLRRTILIENGLDVLPEDVKIILHLSGGHFVFNISYWLDILYSIQVNNC</sequence>
<dbReference type="EMBL" id="JABWDY010021165">
    <property type="protein sequence ID" value="KAF5192586.1"/>
    <property type="molecule type" value="Genomic_DNA"/>
</dbReference>
<gene>
    <name evidence="1" type="ORF">FRX31_017828</name>
</gene>
<reference evidence="1 2" key="1">
    <citation type="submission" date="2020-06" db="EMBL/GenBank/DDBJ databases">
        <title>Transcriptomic and genomic resources for Thalictrum thalictroides and T. hernandezii: Facilitating candidate gene discovery in an emerging model plant lineage.</title>
        <authorList>
            <person name="Arias T."/>
            <person name="Riano-Pachon D.M."/>
            <person name="Di Stilio V.S."/>
        </authorList>
    </citation>
    <scope>NUCLEOTIDE SEQUENCE [LARGE SCALE GENOMIC DNA]</scope>
    <source>
        <strain evidence="2">cv. WT478/WT964</strain>
        <tissue evidence="1">Leaves</tissue>
    </source>
</reference>